<feature type="compositionally biased region" description="Polar residues" evidence="9">
    <location>
        <begin position="414"/>
        <end position="428"/>
    </location>
</feature>
<dbReference type="AlphaFoldDB" id="A0A9P7SUC8"/>
<dbReference type="SMART" id="SM00401">
    <property type="entry name" value="ZnF_GATA"/>
    <property type="match status" value="1"/>
</dbReference>
<dbReference type="SUPFAM" id="SSF57716">
    <property type="entry name" value="Glucocorticoid receptor-like (DNA-binding domain)"/>
    <property type="match status" value="1"/>
</dbReference>
<dbReference type="GO" id="GO:0008270">
    <property type="term" value="F:zinc ion binding"/>
    <property type="evidence" value="ECO:0007669"/>
    <property type="project" value="UniProtKB-KW"/>
</dbReference>
<feature type="region of interest" description="Disordered" evidence="9">
    <location>
        <begin position="737"/>
        <end position="945"/>
    </location>
</feature>
<feature type="compositionally biased region" description="Low complexity" evidence="9">
    <location>
        <begin position="864"/>
        <end position="896"/>
    </location>
</feature>
<dbReference type="InterPro" id="IPR000679">
    <property type="entry name" value="Znf_GATA"/>
</dbReference>
<dbReference type="PROSITE" id="PS50114">
    <property type="entry name" value="GATA_ZN_FINGER_2"/>
    <property type="match status" value="1"/>
</dbReference>
<evidence type="ECO:0000256" key="6">
    <source>
        <dbReference type="ARBA" id="ARBA00023163"/>
    </source>
</evidence>
<dbReference type="InterPro" id="IPR039355">
    <property type="entry name" value="Transcription_factor_GATA"/>
</dbReference>
<feature type="region of interest" description="Disordered" evidence="9">
    <location>
        <begin position="591"/>
        <end position="690"/>
    </location>
</feature>
<feature type="region of interest" description="Disordered" evidence="9">
    <location>
        <begin position="970"/>
        <end position="991"/>
    </location>
</feature>
<reference evidence="11" key="1">
    <citation type="journal article" date="2020" name="bioRxiv">
        <title>Whole genome comparisons of ergot fungi reveals the divergence and evolution of species within the genus Claviceps are the result of varying mechanisms driving genome evolution and host range expansion.</title>
        <authorList>
            <person name="Wyka S.A."/>
            <person name="Mondo S.J."/>
            <person name="Liu M."/>
            <person name="Dettman J."/>
            <person name="Nalam V."/>
            <person name="Broders K.D."/>
        </authorList>
    </citation>
    <scope>NUCLEOTIDE SEQUENCE</scope>
    <source>
        <strain evidence="11">CCC 1102</strain>
    </source>
</reference>
<evidence type="ECO:0000313" key="12">
    <source>
        <dbReference type="Proteomes" id="UP000784919"/>
    </source>
</evidence>
<dbReference type="Pfam" id="PF00320">
    <property type="entry name" value="GATA"/>
    <property type="match status" value="1"/>
</dbReference>
<dbReference type="PANTHER" id="PTHR10071:SF338">
    <property type="entry name" value="GATA-TYPE DOMAIN-CONTAINING PROTEIN"/>
    <property type="match status" value="1"/>
</dbReference>
<feature type="compositionally biased region" description="Low complexity" evidence="9">
    <location>
        <begin position="138"/>
        <end position="147"/>
    </location>
</feature>
<organism evidence="11 12">
    <name type="scientific">Claviceps arundinis</name>
    <dbReference type="NCBI Taxonomy" id="1623583"/>
    <lineage>
        <taxon>Eukaryota</taxon>
        <taxon>Fungi</taxon>
        <taxon>Dikarya</taxon>
        <taxon>Ascomycota</taxon>
        <taxon>Pezizomycotina</taxon>
        <taxon>Sordariomycetes</taxon>
        <taxon>Hypocreomycetidae</taxon>
        <taxon>Hypocreales</taxon>
        <taxon>Clavicipitaceae</taxon>
        <taxon>Claviceps</taxon>
    </lineage>
</organism>
<accession>A0A9P7SUC8</accession>
<feature type="compositionally biased region" description="Low complexity" evidence="9">
    <location>
        <begin position="211"/>
        <end position="220"/>
    </location>
</feature>
<evidence type="ECO:0000256" key="8">
    <source>
        <dbReference type="PROSITE-ProRule" id="PRU00094"/>
    </source>
</evidence>
<dbReference type="PRINTS" id="PR00619">
    <property type="entry name" value="GATAZNFINGER"/>
</dbReference>
<evidence type="ECO:0000313" key="11">
    <source>
        <dbReference type="EMBL" id="KAG5976628.1"/>
    </source>
</evidence>
<feature type="region of interest" description="Disordered" evidence="9">
    <location>
        <begin position="127"/>
        <end position="167"/>
    </location>
</feature>
<feature type="region of interest" description="Disordered" evidence="9">
    <location>
        <begin position="441"/>
        <end position="462"/>
    </location>
</feature>
<proteinExistence type="predicted"/>
<feature type="compositionally biased region" description="Basic residues" evidence="9">
    <location>
        <begin position="975"/>
        <end position="991"/>
    </location>
</feature>
<dbReference type="InterPro" id="IPR013860">
    <property type="entry name" value="AreA_GATA"/>
</dbReference>
<evidence type="ECO:0000256" key="9">
    <source>
        <dbReference type="SAM" id="MobiDB-lite"/>
    </source>
</evidence>
<dbReference type="GO" id="GO:0000122">
    <property type="term" value="P:negative regulation of transcription by RNA polymerase II"/>
    <property type="evidence" value="ECO:0007669"/>
    <property type="project" value="TreeGrafter"/>
</dbReference>
<dbReference type="Gene3D" id="3.30.50.10">
    <property type="entry name" value="Erythroid Transcription Factor GATA-1, subunit A"/>
    <property type="match status" value="1"/>
</dbReference>
<keyword evidence="2" id="KW-0479">Metal-binding</keyword>
<keyword evidence="7" id="KW-0539">Nucleus</keyword>
<dbReference type="GO" id="GO:0000981">
    <property type="term" value="F:DNA-binding transcription factor activity, RNA polymerase II-specific"/>
    <property type="evidence" value="ECO:0007669"/>
    <property type="project" value="TreeGrafter"/>
</dbReference>
<feature type="compositionally biased region" description="Polar residues" evidence="9">
    <location>
        <begin position="633"/>
        <end position="642"/>
    </location>
</feature>
<dbReference type="EMBL" id="SRPS01000015">
    <property type="protein sequence ID" value="KAG5976628.1"/>
    <property type="molecule type" value="Genomic_DNA"/>
</dbReference>
<dbReference type="GO" id="GO:0005634">
    <property type="term" value="C:nucleus"/>
    <property type="evidence" value="ECO:0007669"/>
    <property type="project" value="UniProtKB-SubCell"/>
</dbReference>
<feature type="compositionally biased region" description="Polar residues" evidence="9">
    <location>
        <begin position="597"/>
        <end position="621"/>
    </location>
</feature>
<dbReference type="GO" id="GO:0000978">
    <property type="term" value="F:RNA polymerase II cis-regulatory region sequence-specific DNA binding"/>
    <property type="evidence" value="ECO:0007669"/>
    <property type="project" value="TreeGrafter"/>
</dbReference>
<dbReference type="Proteomes" id="UP000784919">
    <property type="component" value="Unassembled WGS sequence"/>
</dbReference>
<feature type="compositionally biased region" description="Polar residues" evidence="9">
    <location>
        <begin position="148"/>
        <end position="158"/>
    </location>
</feature>
<evidence type="ECO:0000256" key="7">
    <source>
        <dbReference type="ARBA" id="ARBA00023242"/>
    </source>
</evidence>
<evidence type="ECO:0000256" key="1">
    <source>
        <dbReference type="ARBA" id="ARBA00004123"/>
    </source>
</evidence>
<evidence type="ECO:0000256" key="5">
    <source>
        <dbReference type="ARBA" id="ARBA00023015"/>
    </source>
</evidence>
<feature type="region of interest" description="Disordered" evidence="9">
    <location>
        <begin position="560"/>
        <end position="579"/>
    </location>
</feature>
<dbReference type="OrthoDB" id="515401at2759"/>
<evidence type="ECO:0000256" key="2">
    <source>
        <dbReference type="ARBA" id="ARBA00022723"/>
    </source>
</evidence>
<keyword evidence="6" id="KW-0804">Transcription</keyword>
<dbReference type="FunFam" id="3.30.50.10:FF:000007">
    <property type="entry name" value="Nitrogen regulatory AreA, N-terminal"/>
    <property type="match status" value="1"/>
</dbReference>
<protein>
    <recommendedName>
        <fullName evidence="10">GATA-type domain-containing protein</fullName>
    </recommendedName>
</protein>
<feature type="domain" description="GATA-type" evidence="10">
    <location>
        <begin position="687"/>
        <end position="740"/>
    </location>
</feature>
<dbReference type="InterPro" id="IPR013088">
    <property type="entry name" value="Znf_NHR/GATA"/>
</dbReference>
<keyword evidence="3 8" id="KW-0863">Zinc-finger</keyword>
<feature type="compositionally biased region" description="Polar residues" evidence="9">
    <location>
        <begin position="441"/>
        <end position="455"/>
    </location>
</feature>
<keyword evidence="4" id="KW-0862">Zinc</keyword>
<dbReference type="PANTHER" id="PTHR10071">
    <property type="entry name" value="TRANSCRIPTION FACTOR GATA FAMILY MEMBER"/>
    <property type="match status" value="1"/>
</dbReference>
<evidence type="ECO:0000256" key="3">
    <source>
        <dbReference type="ARBA" id="ARBA00022771"/>
    </source>
</evidence>
<feature type="compositionally biased region" description="Gly residues" evidence="9">
    <location>
        <begin position="843"/>
        <end position="863"/>
    </location>
</feature>
<dbReference type="GO" id="GO:0045944">
    <property type="term" value="P:positive regulation of transcription by RNA polymerase II"/>
    <property type="evidence" value="ECO:0007669"/>
    <property type="project" value="TreeGrafter"/>
</dbReference>
<dbReference type="Pfam" id="PF08550">
    <property type="entry name" value="GATA_AreA"/>
    <property type="match status" value="1"/>
</dbReference>
<keyword evidence="5" id="KW-0805">Transcription regulation</keyword>
<comment type="caution">
    <text evidence="11">The sequence shown here is derived from an EMBL/GenBank/DDBJ whole genome shotgun (WGS) entry which is preliminary data.</text>
</comment>
<feature type="region of interest" description="Disordered" evidence="9">
    <location>
        <begin position="1"/>
        <end position="22"/>
    </location>
</feature>
<feature type="region of interest" description="Disordered" evidence="9">
    <location>
        <begin position="478"/>
        <end position="527"/>
    </location>
</feature>
<comment type="subcellular location">
    <subcellularLocation>
        <location evidence="1">Nucleus</location>
    </subcellularLocation>
</comment>
<name>A0A9P7SUC8_9HYPO</name>
<feature type="compositionally biased region" description="Low complexity" evidence="9">
    <location>
        <begin position="823"/>
        <end position="836"/>
    </location>
</feature>
<dbReference type="PROSITE" id="PS00344">
    <property type="entry name" value="GATA_ZN_FINGER_1"/>
    <property type="match status" value="1"/>
</dbReference>
<feature type="compositionally biased region" description="Basic and acidic residues" evidence="9">
    <location>
        <begin position="1"/>
        <end position="12"/>
    </location>
</feature>
<evidence type="ECO:0000256" key="4">
    <source>
        <dbReference type="ARBA" id="ARBA00022833"/>
    </source>
</evidence>
<feature type="compositionally biased region" description="Low complexity" evidence="9">
    <location>
        <begin position="758"/>
        <end position="804"/>
    </location>
</feature>
<sequence>MDPTMTEHDFRFPRRPGPRSPGHGYRHGHGFHGDIHVHGDPPFHSHLSKARAMAMADGNLLGNALFPCLENAAAAEPAKSIDQLRHDDPLATQVWKFFSKAKQQLPNQERLENLTWRMMALNMRKPTQHAEPMLPSKQQQQQQQQQQSRLNRPATQHAPSGIAQLRKTSDMMVDNTADAMNLDDFIFSDSLVSSGGLMSPPPAPCKLEELSPASGPSSATTAIPIKSRKDDYDAGHFVPQSVPHPHRLDNSEFNYVQRHLRKTSIDERQHQARKRPANFSPHLLAVGGTSGGDVDLEASSELQGFSLDHSSPVTMEQLAHGGSSVAPFSLDAFMEHDAVMNQTAAHYQQNFSFSPSSSPMIPHGPFSNMYQHSSSIPASSSLNAADLYSPGSAYQSTASTPMGNADNWYFGSHPRQQQHQDMRPQSSHTLANTVGHNQQQLMYNNGSSSNGSQLYSAGTGSQSLSSISTASASFSHVDPTQVFQNGGPGQVASPTMSMRPDNSNGSSSSNLFSFGADSDDEEASSTLQGQNMAMHGDFSSSLDDVGCLGWDASLPGQFSTQAARFPGGPPRKQVTIGGTTTDYVDNLGADWEGSGLGRSQSFKSNKTQQQKKISRTASTPSHMGIKHNDVDQSAHSLPTSPGDNPPDSISGFSSANPSRPSSPPIGSKRGSTTNLQAAGGAGNQNDGGAPTTCTNCFTQTTPLWRRNPEGQPLCNACGLFLKLHGVVRPLSLKTDVIKKRNRGSGPSGGTGGARSRKTATATGSAAASRKSSTLSMATVAAAATTTTTTNSTNSRTIINNGNNSLSPPPTRHMLPKGSESPVAGTTSSGTTTAGSTPNSHYGGNTGLSGGGGGGSGSGSGNGKGVIPIAAAPPKTTPGPGASSVSRGTAASSSSSSKRQRRHSKSAATDTFGGGGGGMEIDSPNETAAVGDISSHGHGHGQGQSRATLHTAGMMGSLSATMLSGSFGLQAGHTAHAGHHGSHGTHTPQRHAMNHGNMEMMSLGHHQPGGPQLSTAGGSTGTQEWEWLTMSL</sequence>
<feature type="region of interest" description="Disordered" evidence="9">
    <location>
        <begin position="405"/>
        <end position="428"/>
    </location>
</feature>
<evidence type="ECO:0000259" key="10">
    <source>
        <dbReference type="PROSITE" id="PS50114"/>
    </source>
</evidence>
<gene>
    <name evidence="11" type="ORF">E4U56_001713</name>
</gene>
<feature type="compositionally biased region" description="Low complexity" evidence="9">
    <location>
        <begin position="502"/>
        <end position="515"/>
    </location>
</feature>
<dbReference type="CDD" id="cd00202">
    <property type="entry name" value="ZnF_GATA"/>
    <property type="match status" value="1"/>
</dbReference>
<feature type="compositionally biased region" description="Low complexity" evidence="9">
    <location>
        <begin position="650"/>
        <end position="659"/>
    </location>
</feature>
<feature type="region of interest" description="Disordered" evidence="9">
    <location>
        <begin position="196"/>
        <end position="220"/>
    </location>
</feature>
<dbReference type="GO" id="GO:0042128">
    <property type="term" value="P:nitrate assimilation"/>
    <property type="evidence" value="ECO:0007669"/>
    <property type="project" value="UniProtKB-KW"/>
</dbReference>